<dbReference type="AlphaFoldDB" id="A0A2I7N7E2"/>
<dbReference type="GO" id="GO:0003746">
    <property type="term" value="F:translation elongation factor activity"/>
    <property type="evidence" value="ECO:0007669"/>
    <property type="project" value="UniProtKB-UniRule"/>
</dbReference>
<dbReference type="InterPro" id="IPR013185">
    <property type="entry name" value="Transl_elong_KOW-like"/>
</dbReference>
<dbReference type="PROSITE" id="PS01275">
    <property type="entry name" value="EFP"/>
    <property type="match status" value="1"/>
</dbReference>
<dbReference type="PANTHER" id="PTHR30053:SF14">
    <property type="entry name" value="TRANSLATION ELONGATION FACTOR KOW-LIKE DOMAIN-CONTAINING PROTEIN"/>
    <property type="match status" value="1"/>
</dbReference>
<evidence type="ECO:0000256" key="1">
    <source>
        <dbReference type="ARBA" id="ARBA00004496"/>
    </source>
</evidence>
<dbReference type="CDD" id="cd04470">
    <property type="entry name" value="S1_EF-P_repeat_1"/>
    <property type="match status" value="1"/>
</dbReference>
<dbReference type="SUPFAM" id="SSF50104">
    <property type="entry name" value="Translation proteins SH3-like domain"/>
    <property type="match status" value="1"/>
</dbReference>
<dbReference type="PANTHER" id="PTHR30053">
    <property type="entry name" value="ELONGATION FACTOR P"/>
    <property type="match status" value="1"/>
</dbReference>
<dbReference type="RefSeq" id="WP_102951667.1">
    <property type="nucleotide sequence ID" value="NZ_CP024847.1"/>
</dbReference>
<dbReference type="InterPro" id="IPR012340">
    <property type="entry name" value="NA-bd_OB-fold"/>
</dbReference>
<dbReference type="Pfam" id="PF08207">
    <property type="entry name" value="EFP_N"/>
    <property type="match status" value="1"/>
</dbReference>
<dbReference type="Proteomes" id="UP000236655">
    <property type="component" value="Chromosome"/>
</dbReference>
<evidence type="ECO:0000256" key="5">
    <source>
        <dbReference type="ARBA" id="ARBA00022768"/>
    </source>
</evidence>
<organism evidence="12 13">
    <name type="scientific">Aquella oligotrophica</name>
    <dbReference type="NCBI Taxonomy" id="2067065"/>
    <lineage>
        <taxon>Bacteria</taxon>
        <taxon>Pseudomonadati</taxon>
        <taxon>Pseudomonadota</taxon>
        <taxon>Betaproteobacteria</taxon>
        <taxon>Neisseriales</taxon>
        <taxon>Neisseriaceae</taxon>
        <taxon>Aquella</taxon>
    </lineage>
</organism>
<keyword evidence="5 7" id="KW-0251">Elongation factor</keyword>
<name>A0A2I7N7E2_9NEIS</name>
<dbReference type="SMART" id="SM00841">
    <property type="entry name" value="Elong-fact-P_C"/>
    <property type="match status" value="1"/>
</dbReference>
<dbReference type="HAMAP" id="MF_00141">
    <property type="entry name" value="EF_P"/>
    <property type="match status" value="1"/>
</dbReference>
<comment type="subcellular location">
    <subcellularLocation>
        <location evidence="1 7">Cytoplasm</location>
    </subcellularLocation>
</comment>
<gene>
    <name evidence="7 12" type="primary">efp</name>
    <name evidence="12" type="ORF">CUN60_08715</name>
</gene>
<dbReference type="InterPro" id="IPR008991">
    <property type="entry name" value="Translation_prot_SH3-like_sf"/>
</dbReference>
<dbReference type="FunFam" id="2.40.50.140:FF:000009">
    <property type="entry name" value="Elongation factor P"/>
    <property type="match status" value="1"/>
</dbReference>
<keyword evidence="4 7" id="KW-0963">Cytoplasm</keyword>
<accession>A0A2I7N7E2</accession>
<dbReference type="SUPFAM" id="SSF50249">
    <property type="entry name" value="Nucleic acid-binding proteins"/>
    <property type="match status" value="2"/>
</dbReference>
<evidence type="ECO:0000256" key="7">
    <source>
        <dbReference type="HAMAP-Rule" id="MF_00141"/>
    </source>
</evidence>
<dbReference type="GO" id="GO:0043043">
    <property type="term" value="P:peptide biosynthetic process"/>
    <property type="evidence" value="ECO:0007669"/>
    <property type="project" value="InterPro"/>
</dbReference>
<dbReference type="EMBL" id="CP024847">
    <property type="protein sequence ID" value="AUR52374.1"/>
    <property type="molecule type" value="Genomic_DNA"/>
</dbReference>
<evidence type="ECO:0000256" key="4">
    <source>
        <dbReference type="ARBA" id="ARBA00022490"/>
    </source>
</evidence>
<dbReference type="NCBIfam" id="TIGR00038">
    <property type="entry name" value="efp"/>
    <property type="match status" value="1"/>
</dbReference>
<evidence type="ECO:0000256" key="3">
    <source>
        <dbReference type="ARBA" id="ARBA00009479"/>
    </source>
</evidence>
<dbReference type="PIRSF" id="PIRSF005901">
    <property type="entry name" value="EF-P"/>
    <property type="match status" value="1"/>
</dbReference>
<evidence type="ECO:0000256" key="2">
    <source>
        <dbReference type="ARBA" id="ARBA00004815"/>
    </source>
</evidence>
<keyword evidence="6 7" id="KW-0648">Protein biosynthesis</keyword>
<dbReference type="Gene3D" id="2.40.50.140">
    <property type="entry name" value="Nucleic acid-binding proteins"/>
    <property type="match status" value="2"/>
</dbReference>
<protein>
    <recommendedName>
        <fullName evidence="7 8">Elongation factor P</fullName>
        <shortName evidence="7">EF-P</shortName>
    </recommendedName>
</protein>
<dbReference type="GO" id="GO:0005829">
    <property type="term" value="C:cytosol"/>
    <property type="evidence" value="ECO:0007669"/>
    <property type="project" value="UniProtKB-ARBA"/>
</dbReference>
<evidence type="ECO:0000259" key="10">
    <source>
        <dbReference type="SMART" id="SM00841"/>
    </source>
</evidence>
<dbReference type="Pfam" id="PF09285">
    <property type="entry name" value="Elong-fact-P_C"/>
    <property type="match status" value="1"/>
</dbReference>
<comment type="function">
    <text evidence="7">Involved in peptide bond synthesis. Stimulates efficient translation and peptide-bond synthesis on native or reconstituted 70S ribosomes in vitro. Probably functions indirectly by altering the affinity of the ribosome for aminoacyl-tRNA, thus increasing their reactivity as acceptors for peptidyl transferase.</text>
</comment>
<dbReference type="InterPro" id="IPR001059">
    <property type="entry name" value="Transl_elong_P/YeiP_cen"/>
</dbReference>
<comment type="pathway">
    <text evidence="2 7">Protein biosynthesis; polypeptide chain elongation.</text>
</comment>
<sequence>MKEKAVDLRPGWIIQYEGRQFAVLSTRTVKSGTGGGAFIQTEMRNIQTGSKAQTAFRSTDTIERLSTEELECTFLYKEGEDYVFMNMEDYSQITVSAETIGDDVAFLSDGINVRLKLVDGSVLAVEFPTTVICTVVETDPQIKGATATAMDKPAILDNGIRVVVPSFVNVGEKIVIKTATREYSERYKEGK</sequence>
<dbReference type="UniPathway" id="UPA00345"/>
<dbReference type="NCBIfam" id="NF001810">
    <property type="entry name" value="PRK00529.1"/>
    <property type="match status" value="1"/>
</dbReference>
<evidence type="ECO:0000259" key="11">
    <source>
        <dbReference type="SMART" id="SM01185"/>
    </source>
</evidence>
<dbReference type="InterPro" id="IPR011768">
    <property type="entry name" value="Transl_elongation_fac_P"/>
</dbReference>
<feature type="domain" description="Elongation factor P C-terminal" evidence="10">
    <location>
        <begin position="131"/>
        <end position="186"/>
    </location>
</feature>
<feature type="domain" description="Translation elongation factor P/YeiP central" evidence="11">
    <location>
        <begin position="69"/>
        <end position="123"/>
    </location>
</feature>
<dbReference type="InterPro" id="IPR014722">
    <property type="entry name" value="Rib_uL2_dom2"/>
</dbReference>
<dbReference type="Gene3D" id="2.30.30.30">
    <property type="match status" value="1"/>
</dbReference>
<dbReference type="SMART" id="SM01185">
    <property type="entry name" value="EFP"/>
    <property type="match status" value="1"/>
</dbReference>
<evidence type="ECO:0000256" key="6">
    <source>
        <dbReference type="ARBA" id="ARBA00022917"/>
    </source>
</evidence>
<comment type="similarity">
    <text evidence="3 7 9">Belongs to the elongation factor P family.</text>
</comment>
<evidence type="ECO:0000256" key="9">
    <source>
        <dbReference type="RuleBase" id="RU004389"/>
    </source>
</evidence>
<proteinExistence type="inferred from homology"/>
<reference evidence="13" key="1">
    <citation type="submission" date="2017-11" db="EMBL/GenBank/DDBJ databases">
        <authorList>
            <person name="Chan K.G."/>
            <person name="Lee L.S."/>
        </authorList>
    </citation>
    <scope>NUCLEOTIDE SEQUENCE [LARGE SCALE GENOMIC DNA]</scope>
    <source>
        <strain evidence="13">DSM 100970</strain>
    </source>
</reference>
<keyword evidence="13" id="KW-1185">Reference proteome</keyword>
<dbReference type="Pfam" id="PF01132">
    <property type="entry name" value="EFP"/>
    <property type="match status" value="1"/>
</dbReference>
<dbReference type="FunFam" id="2.40.50.140:FF:000004">
    <property type="entry name" value="Elongation factor P"/>
    <property type="match status" value="1"/>
</dbReference>
<dbReference type="KEGG" id="nba:CUN60_08715"/>
<dbReference type="OrthoDB" id="9801844at2"/>
<evidence type="ECO:0000313" key="13">
    <source>
        <dbReference type="Proteomes" id="UP000236655"/>
    </source>
</evidence>
<dbReference type="InterPro" id="IPR013852">
    <property type="entry name" value="Transl_elong_P/YeiP_CS"/>
</dbReference>
<evidence type="ECO:0000313" key="12">
    <source>
        <dbReference type="EMBL" id="AUR52374.1"/>
    </source>
</evidence>
<dbReference type="InterPro" id="IPR020599">
    <property type="entry name" value="Transl_elong_fac_P/YeiP"/>
</dbReference>
<evidence type="ECO:0000256" key="8">
    <source>
        <dbReference type="NCBIfam" id="TIGR00038"/>
    </source>
</evidence>
<dbReference type="InterPro" id="IPR015365">
    <property type="entry name" value="Elong-fact-P_C"/>
</dbReference>